<gene>
    <name evidence="2" type="ORF">IW15_08915</name>
</gene>
<comment type="caution">
    <text evidence="2">The sequence shown here is derived from an EMBL/GenBank/DDBJ whole genome shotgun (WGS) entry which is preliminary data.</text>
</comment>
<organism evidence="2 3">
    <name type="scientific">Chryseobacterium soli</name>
    <dbReference type="NCBI Taxonomy" id="445961"/>
    <lineage>
        <taxon>Bacteria</taxon>
        <taxon>Pseudomonadati</taxon>
        <taxon>Bacteroidota</taxon>
        <taxon>Flavobacteriia</taxon>
        <taxon>Flavobacteriales</taxon>
        <taxon>Weeksellaceae</taxon>
        <taxon>Chryseobacterium group</taxon>
        <taxon>Chryseobacterium</taxon>
    </lineage>
</organism>
<dbReference type="Pfam" id="PF03572">
    <property type="entry name" value="Peptidase_S41"/>
    <property type="match status" value="1"/>
</dbReference>
<reference evidence="2 3" key="1">
    <citation type="submission" date="2014-07" db="EMBL/GenBank/DDBJ databases">
        <title>Genome of Chryseobacterium soli DSM 19298.</title>
        <authorList>
            <person name="Stropko S.J."/>
            <person name="Pipes S.E."/>
            <person name="Newman J."/>
        </authorList>
    </citation>
    <scope>NUCLEOTIDE SEQUENCE [LARGE SCALE GENOMIC DNA]</scope>
    <source>
        <strain evidence="2 3">DSM 19298</strain>
    </source>
</reference>
<dbReference type="eggNOG" id="COG0793">
    <property type="taxonomic scope" value="Bacteria"/>
</dbReference>
<accession>A0A086A881</accession>
<keyword evidence="3" id="KW-1185">Reference proteome</keyword>
<feature type="domain" description="Tail specific protease" evidence="1">
    <location>
        <begin position="89"/>
        <end position="307"/>
    </location>
</feature>
<dbReference type="InterPro" id="IPR005151">
    <property type="entry name" value="Tail-specific_protease"/>
</dbReference>
<dbReference type="GO" id="GO:0008236">
    <property type="term" value="F:serine-type peptidase activity"/>
    <property type="evidence" value="ECO:0007669"/>
    <property type="project" value="InterPro"/>
</dbReference>
<dbReference type="Proteomes" id="UP000028705">
    <property type="component" value="Unassembled WGS sequence"/>
</dbReference>
<dbReference type="Gene3D" id="3.30.750.44">
    <property type="match status" value="1"/>
</dbReference>
<evidence type="ECO:0000313" key="2">
    <source>
        <dbReference type="EMBL" id="KFF12895.1"/>
    </source>
</evidence>
<protein>
    <recommendedName>
        <fullName evidence="1">Tail specific protease domain-containing protein</fullName>
    </recommendedName>
</protein>
<dbReference type="GO" id="GO:0004175">
    <property type="term" value="F:endopeptidase activity"/>
    <property type="evidence" value="ECO:0007669"/>
    <property type="project" value="TreeGrafter"/>
</dbReference>
<sequence>MKRILITVVFSLFLFTGRLLSQETPVSYVEKAIQLMEQNSVNKKTIDWTTIRKKYLKQAGEKKTVRETYPIIRDILGNLGDHHSKLYEPEVIVDYLKRFKEVGAPFPYPKDSLIDHTMAYITVPAIGNLNQDDWNEYVQTFYDKVKKLDQSNPKLWIIDLRNNEGGMFSPMLKAIRPFLDRDNTSGSSDSAGDISFFNSKKDGIYFGKRKIDAIPVPDIVIKNKNKPIYILTNKVTASSGEFVVASFRGQKNVKIVGCNTTGLTSDNSDFRLPDNAFLVLTTGTLIDRTKYLYKEVGKGIPADIEIKSDQLSDYINTIKEQQKL</sequence>
<dbReference type="PANTHER" id="PTHR32060:SF30">
    <property type="entry name" value="CARBOXY-TERMINAL PROCESSING PROTEASE CTPA"/>
    <property type="match status" value="1"/>
</dbReference>
<dbReference type="Gene3D" id="3.90.226.10">
    <property type="entry name" value="2-enoyl-CoA Hydratase, Chain A, domain 1"/>
    <property type="match status" value="1"/>
</dbReference>
<dbReference type="GO" id="GO:0007165">
    <property type="term" value="P:signal transduction"/>
    <property type="evidence" value="ECO:0007669"/>
    <property type="project" value="TreeGrafter"/>
</dbReference>
<proteinExistence type="predicted"/>
<dbReference type="AlphaFoldDB" id="A0A086A881"/>
<dbReference type="CDD" id="cd06567">
    <property type="entry name" value="Peptidase_S41"/>
    <property type="match status" value="1"/>
</dbReference>
<dbReference type="InterPro" id="IPR029045">
    <property type="entry name" value="ClpP/crotonase-like_dom_sf"/>
</dbReference>
<dbReference type="OrthoDB" id="7314861at2"/>
<dbReference type="EMBL" id="JPRH01000003">
    <property type="protein sequence ID" value="KFF12895.1"/>
    <property type="molecule type" value="Genomic_DNA"/>
</dbReference>
<dbReference type="SUPFAM" id="SSF52096">
    <property type="entry name" value="ClpP/crotonase"/>
    <property type="match status" value="1"/>
</dbReference>
<dbReference type="RefSeq" id="WP_034710615.1">
    <property type="nucleotide sequence ID" value="NZ_JPRH01000003.1"/>
</dbReference>
<evidence type="ECO:0000259" key="1">
    <source>
        <dbReference type="SMART" id="SM00245"/>
    </source>
</evidence>
<dbReference type="STRING" id="445961.IW15_08915"/>
<dbReference type="SMART" id="SM00245">
    <property type="entry name" value="TSPc"/>
    <property type="match status" value="1"/>
</dbReference>
<dbReference type="GO" id="GO:0006508">
    <property type="term" value="P:proteolysis"/>
    <property type="evidence" value="ECO:0007669"/>
    <property type="project" value="InterPro"/>
</dbReference>
<dbReference type="GO" id="GO:0030288">
    <property type="term" value="C:outer membrane-bounded periplasmic space"/>
    <property type="evidence" value="ECO:0007669"/>
    <property type="project" value="TreeGrafter"/>
</dbReference>
<evidence type="ECO:0000313" key="3">
    <source>
        <dbReference type="Proteomes" id="UP000028705"/>
    </source>
</evidence>
<dbReference type="PANTHER" id="PTHR32060">
    <property type="entry name" value="TAIL-SPECIFIC PROTEASE"/>
    <property type="match status" value="1"/>
</dbReference>
<name>A0A086A881_9FLAO</name>